<evidence type="ECO:0000256" key="2">
    <source>
        <dbReference type="ARBA" id="ARBA00022694"/>
    </source>
</evidence>
<organism evidence="6 7">
    <name type="scientific">Ordospora colligata OC4</name>
    <dbReference type="NCBI Taxonomy" id="1354746"/>
    <lineage>
        <taxon>Eukaryota</taxon>
        <taxon>Fungi</taxon>
        <taxon>Fungi incertae sedis</taxon>
        <taxon>Microsporidia</taxon>
        <taxon>Ordosporidae</taxon>
        <taxon>Ordospora</taxon>
    </lineage>
</organism>
<dbReference type="Proteomes" id="UP000031056">
    <property type="component" value="Unassembled WGS sequence"/>
</dbReference>
<dbReference type="Gene3D" id="3.30.70.580">
    <property type="entry name" value="Pseudouridine synthase I, catalytic domain, N-terminal subdomain"/>
    <property type="match status" value="1"/>
</dbReference>
<evidence type="ECO:0000256" key="4">
    <source>
        <dbReference type="RuleBase" id="RU003792"/>
    </source>
</evidence>
<evidence type="ECO:0000256" key="3">
    <source>
        <dbReference type="ARBA" id="ARBA00023235"/>
    </source>
</evidence>
<dbReference type="PANTHER" id="PTHR11142:SF5">
    <property type="entry name" value="TRNA PSEUDOURIDINE(38_39) SYNTHASE"/>
    <property type="match status" value="1"/>
</dbReference>
<dbReference type="GO" id="GO:0005737">
    <property type="term" value="C:cytoplasm"/>
    <property type="evidence" value="ECO:0007669"/>
    <property type="project" value="TreeGrafter"/>
</dbReference>
<dbReference type="NCBIfam" id="TIGR00071">
    <property type="entry name" value="hisT_truA"/>
    <property type="match status" value="1"/>
</dbReference>
<comment type="caution">
    <text evidence="6">The sequence shown here is derived from an EMBL/GenBank/DDBJ whole genome shotgun (WGS) entry which is preliminary data.</text>
</comment>
<comment type="similarity">
    <text evidence="1 4">Belongs to the tRNA pseudouridine synthase TruA family.</text>
</comment>
<dbReference type="InterPro" id="IPR020103">
    <property type="entry name" value="PsdUridine_synth_cat_dom_sf"/>
</dbReference>
<dbReference type="InParanoid" id="A0A0B2UCZ1"/>
<dbReference type="PANTHER" id="PTHR11142">
    <property type="entry name" value="PSEUDOURIDYLATE SYNTHASE"/>
    <property type="match status" value="1"/>
</dbReference>
<dbReference type="GO" id="GO:0160147">
    <property type="term" value="F:tRNA pseudouridine(38-40) synthase activity"/>
    <property type="evidence" value="ECO:0007669"/>
    <property type="project" value="UniProtKB-EC"/>
</dbReference>
<evidence type="ECO:0000256" key="1">
    <source>
        <dbReference type="ARBA" id="ARBA00009375"/>
    </source>
</evidence>
<dbReference type="InterPro" id="IPR020097">
    <property type="entry name" value="PsdUridine_synth_TruA_a/b_dom"/>
</dbReference>
<dbReference type="InterPro" id="IPR001406">
    <property type="entry name" value="PsdUridine_synth_TruA"/>
</dbReference>
<sequence length="312" mass="36603">MLNDYYEYLQTLDKDKLIEFLYQPKVHKKTFTGICMRMVALKISYDGRKYSGVARQFGKQTIDGYISNALEITGLGSKLVYAGRTDAGVSAVGMIASVHVVSRIANPSRGYTLGDEDHKEYRYDLILNTYLPEDIRVIGWAPVPDDFSARFTCIQRQYRYYFHKDSLDLSKMQDSTHRIKGMTNFYYFCKHSDKNALYERTIDECRIIDDGDMYYLDIKARAFLHNMVRKIIWAILKDGRGEAYDEKRIGLEEPYPLVFYNAIYPEELQFIMDQRCNMLFDQQIRDARIRCKIAKLRFEHSCQGLFMDFGDE</sequence>
<dbReference type="GO" id="GO:0031119">
    <property type="term" value="P:tRNA pseudouridine synthesis"/>
    <property type="evidence" value="ECO:0007669"/>
    <property type="project" value="TreeGrafter"/>
</dbReference>
<protein>
    <recommendedName>
        <fullName evidence="4">tRNA pseudouridine synthase</fullName>
        <ecNumber evidence="4">5.4.99.12</ecNumber>
    </recommendedName>
</protein>
<dbReference type="EC" id="5.4.99.12" evidence="4"/>
<dbReference type="GO" id="GO:0003723">
    <property type="term" value="F:RNA binding"/>
    <property type="evidence" value="ECO:0007669"/>
    <property type="project" value="InterPro"/>
</dbReference>
<evidence type="ECO:0000313" key="7">
    <source>
        <dbReference type="Proteomes" id="UP000031056"/>
    </source>
</evidence>
<dbReference type="SUPFAM" id="SSF55120">
    <property type="entry name" value="Pseudouridine synthase"/>
    <property type="match status" value="1"/>
</dbReference>
<feature type="domain" description="Pseudouridine synthase I TruA alpha/beta" evidence="5">
    <location>
        <begin position="181"/>
        <end position="242"/>
    </location>
</feature>
<dbReference type="InterPro" id="IPR020095">
    <property type="entry name" value="PsdUridine_synth_TruA_C"/>
</dbReference>
<evidence type="ECO:0000313" key="6">
    <source>
        <dbReference type="EMBL" id="KHN68926.1"/>
    </source>
</evidence>
<proteinExistence type="inferred from homology"/>
<comment type="catalytic activity">
    <reaction evidence="4">
        <text>uridine(38/39/40) in tRNA = pseudouridine(38/39/40) in tRNA</text>
        <dbReference type="Rhea" id="RHEA:22376"/>
        <dbReference type="Rhea" id="RHEA-COMP:10085"/>
        <dbReference type="Rhea" id="RHEA-COMP:10087"/>
        <dbReference type="ChEBI" id="CHEBI:65314"/>
        <dbReference type="ChEBI" id="CHEBI:65315"/>
        <dbReference type="EC" id="5.4.99.12"/>
    </reaction>
</comment>
<dbReference type="STRING" id="1354746.A0A0B2UCZ1"/>
<reference evidence="6 7" key="1">
    <citation type="journal article" date="2014" name="MBio">
        <title>The Ordospora colligata genome; evolution of extreme reduction in microsporidia and host-to-parasite horizontal gene transfer.</title>
        <authorList>
            <person name="Pombert J.-F."/>
            <person name="Haag K.L."/>
            <person name="Beidas S."/>
            <person name="Ebert D."/>
            <person name="Keeling P.J."/>
        </authorList>
    </citation>
    <scope>NUCLEOTIDE SEQUENCE [LARGE SCALE GENOMIC DNA]</scope>
    <source>
        <strain evidence="6 7">OC4</strain>
    </source>
</reference>
<dbReference type="Pfam" id="PF01416">
    <property type="entry name" value="PseudoU_synth_1"/>
    <property type="match status" value="1"/>
</dbReference>
<gene>
    <name evidence="6" type="ORF">M896_121490</name>
</gene>
<dbReference type="OrthoDB" id="25767at2759"/>
<dbReference type="GeneID" id="26262666"/>
<dbReference type="InterPro" id="IPR020094">
    <property type="entry name" value="TruA/RsuA/RluB/E/F_N"/>
</dbReference>
<dbReference type="FunCoup" id="A0A0B2UCZ1">
    <property type="interactions" value="177"/>
</dbReference>
<accession>A0A0B2UCZ1</accession>
<keyword evidence="2 4" id="KW-0819">tRNA processing</keyword>
<dbReference type="HOGENOM" id="CLU_014673_4_0_1"/>
<dbReference type="GO" id="GO:1990481">
    <property type="term" value="P:mRNA pseudouridine synthesis"/>
    <property type="evidence" value="ECO:0007669"/>
    <property type="project" value="TreeGrafter"/>
</dbReference>
<dbReference type="EMBL" id="JOKQ01000012">
    <property type="protein sequence ID" value="KHN68926.1"/>
    <property type="molecule type" value="Genomic_DNA"/>
</dbReference>
<keyword evidence="3 4" id="KW-0413">Isomerase</keyword>
<keyword evidence="7" id="KW-1185">Reference proteome</keyword>
<dbReference type="RefSeq" id="XP_014562968.1">
    <property type="nucleotide sequence ID" value="XM_014707482.1"/>
</dbReference>
<evidence type="ECO:0000259" key="5">
    <source>
        <dbReference type="Pfam" id="PF01416"/>
    </source>
</evidence>
<dbReference type="HAMAP" id="MF_00171">
    <property type="entry name" value="TruA"/>
    <property type="match status" value="1"/>
</dbReference>
<dbReference type="Gene3D" id="3.30.70.660">
    <property type="entry name" value="Pseudouridine synthase I, catalytic domain, C-terminal subdomain"/>
    <property type="match status" value="1"/>
</dbReference>
<dbReference type="VEuPathDB" id="MicrosporidiaDB:M896_121490"/>
<dbReference type="GO" id="GO:0005634">
    <property type="term" value="C:nucleus"/>
    <property type="evidence" value="ECO:0007669"/>
    <property type="project" value="TreeGrafter"/>
</dbReference>
<name>A0A0B2UCZ1_9MICR</name>
<dbReference type="AlphaFoldDB" id="A0A0B2UCZ1"/>